<accession>A0AAE9HT79</accession>
<organism evidence="2 3">
    <name type="scientific">Conchiformibius steedae DSM 2580</name>
    <dbReference type="NCBI Taxonomy" id="1121352"/>
    <lineage>
        <taxon>Bacteria</taxon>
        <taxon>Pseudomonadati</taxon>
        <taxon>Pseudomonadota</taxon>
        <taxon>Betaproteobacteria</taxon>
        <taxon>Neisseriales</taxon>
        <taxon>Neisseriaceae</taxon>
        <taxon>Conchiformibius</taxon>
    </lineage>
</organism>
<evidence type="ECO:0000313" key="3">
    <source>
        <dbReference type="Proteomes" id="UP001056819"/>
    </source>
</evidence>
<name>A0AAE9HT79_9NEIS</name>
<keyword evidence="1" id="KW-0812">Transmembrane</keyword>
<dbReference type="PANTHER" id="PTHR34351:SF1">
    <property type="entry name" value="SLR1927 PROTEIN"/>
    <property type="match status" value="1"/>
</dbReference>
<reference evidence="2" key="1">
    <citation type="submission" date="2022-05" db="EMBL/GenBank/DDBJ databases">
        <title>Alysiella filiformis genome sequencing.</title>
        <authorList>
            <person name="Viehboeck T."/>
        </authorList>
    </citation>
    <scope>NUCLEOTIDE SEQUENCE</scope>
    <source>
        <strain evidence="2">DSM 2580</strain>
    </source>
</reference>
<keyword evidence="1" id="KW-0472">Membrane</keyword>
<dbReference type="Proteomes" id="UP001056819">
    <property type="component" value="Chromosome"/>
</dbReference>
<proteinExistence type="predicted"/>
<protein>
    <submittedName>
        <fullName evidence="2">DUF58 domain-containing protein</fullName>
    </submittedName>
</protein>
<dbReference type="RefSeq" id="WP_246327803.1">
    <property type="nucleotide sequence ID" value="NZ_CP097501.1"/>
</dbReference>
<gene>
    <name evidence="2" type="ORF">LNQ82_00495</name>
</gene>
<dbReference type="PANTHER" id="PTHR34351">
    <property type="entry name" value="SLR1927 PROTEIN-RELATED"/>
    <property type="match status" value="1"/>
</dbReference>
<dbReference type="EMBL" id="CP097501">
    <property type="protein sequence ID" value="URD67677.1"/>
    <property type="molecule type" value="Genomic_DNA"/>
</dbReference>
<keyword evidence="1" id="KW-1133">Transmembrane helix</keyword>
<evidence type="ECO:0000313" key="2">
    <source>
        <dbReference type="EMBL" id="URD67677.1"/>
    </source>
</evidence>
<evidence type="ECO:0000256" key="1">
    <source>
        <dbReference type="SAM" id="Phobius"/>
    </source>
</evidence>
<dbReference type="AlphaFoldDB" id="A0AAE9HT79"/>
<feature type="transmembrane region" description="Helical" evidence="1">
    <location>
        <begin position="62"/>
        <end position="82"/>
    </location>
</feature>
<sequence length="321" mass="35433">MPWQRCLTMLPSKADSHEVLLLHPEGAVSRRHLRLRPTKLCVGLAVVCAAVWVGAANYQVNVAYAVSFWLAGFIGVAALMTVRQLSGLTLSADFQEEVFAGDHAAVRLRARSTAKRPRVFWWRGAGAGETAQWQRADVHSETYETQWAIAVSRRGHFPAPLLLEIASTAPFGLFYIRLHAEWQTDAVVFPAPLAHDVPTAERPATSEDAPVRSGGNGDDIAFLSQHIDGVSLQHVAWKSYAKTGELMDKVFEAPQPEADKETFSYRDYPAGTPKDKLASWLTYRVLQAEQAGRPYTLELPDGAITPQNGQREKCLNALAFL</sequence>